<dbReference type="Proteomes" id="UP000186905">
    <property type="component" value="Unassembled WGS sequence"/>
</dbReference>
<dbReference type="Gene3D" id="3.20.20.370">
    <property type="entry name" value="Glycoside hydrolase/deacetylase"/>
    <property type="match status" value="1"/>
</dbReference>
<dbReference type="PANTHER" id="PTHR47561">
    <property type="entry name" value="POLYSACCHARIDE DEACETYLASE FAMILY PROTEIN (AFU_ORTHOLOGUE AFUA_6G05030)"/>
    <property type="match status" value="1"/>
</dbReference>
<comment type="caution">
    <text evidence="2">The sequence shown here is derived from an EMBL/GenBank/DDBJ whole genome shotgun (WGS) entry which is preliminary data.</text>
</comment>
<dbReference type="STRING" id="1903952.BIT28_23035"/>
<evidence type="ECO:0000259" key="1">
    <source>
        <dbReference type="PROSITE" id="PS51677"/>
    </source>
</evidence>
<dbReference type="SUPFAM" id="SSF88713">
    <property type="entry name" value="Glycoside hydrolase/deacetylase"/>
    <property type="match status" value="1"/>
</dbReference>
<dbReference type="Pfam" id="PF01522">
    <property type="entry name" value="Polysacc_deac_1"/>
    <property type="match status" value="1"/>
</dbReference>
<keyword evidence="3" id="KW-1185">Reference proteome</keyword>
<dbReference type="RefSeq" id="WP_075764546.1">
    <property type="nucleotide sequence ID" value="NZ_MJIL01000075.1"/>
</dbReference>
<sequence>MAEIAVPKTVGAKPAGTGIHQVVNAMTIDVEDYFHVAAFSSVIKPAHWESRYPLRVETNTRRILKMLNKHGVKATFFVLGWVAKKCPALVRAIVREGHEVASHGYFHQPANRQSRQVFFNDIASSKHLLEDISGQPVLGYRAPSFSIDTSNPWAFEVLHALGFAYSSSTYPVKHDLYGTPDWPRFKHVREEGVIEVPIPTFNKLGRNIPIGGGGFFRLYPYWLSRQLINAFLAETKQPYSFYFHPWEIDPRQPRIMGIPAKSRFRHYLNLNSMEAKLHRLLNDYRWSTMRNVYLLNGFESDAAISNQEVIKERLPTLG</sequence>
<evidence type="ECO:0000313" key="2">
    <source>
        <dbReference type="EMBL" id="OLQ75509.1"/>
    </source>
</evidence>
<dbReference type="InterPro" id="IPR022560">
    <property type="entry name" value="DUF3473"/>
</dbReference>
<dbReference type="EMBL" id="MJIL01000075">
    <property type="protein sequence ID" value="OLQ75509.1"/>
    <property type="molecule type" value="Genomic_DNA"/>
</dbReference>
<dbReference type="GO" id="GO:0016810">
    <property type="term" value="F:hydrolase activity, acting on carbon-nitrogen (but not peptide) bonds"/>
    <property type="evidence" value="ECO:0007669"/>
    <property type="project" value="InterPro"/>
</dbReference>
<evidence type="ECO:0000313" key="3">
    <source>
        <dbReference type="Proteomes" id="UP000186905"/>
    </source>
</evidence>
<dbReference type="InterPro" id="IPR011330">
    <property type="entry name" value="Glyco_hydro/deAcase_b/a-brl"/>
</dbReference>
<protein>
    <submittedName>
        <fullName evidence="2">Polysaccharide deacetylase</fullName>
    </submittedName>
</protein>
<feature type="domain" description="NodB homology" evidence="1">
    <location>
        <begin position="46"/>
        <end position="318"/>
    </location>
</feature>
<dbReference type="InterPro" id="IPR045235">
    <property type="entry name" value="PuuE_HpPgdA-like"/>
</dbReference>
<gene>
    <name evidence="2" type="ORF">BIT28_23035</name>
</gene>
<dbReference type="InterPro" id="IPR014344">
    <property type="entry name" value="XrtA_polysacc_deacetyl"/>
</dbReference>
<reference evidence="2 3" key="1">
    <citation type="submission" date="2016-09" db="EMBL/GenBank/DDBJ databases">
        <title>Photobacterium proteolyticum sp. nov. a protease producing bacterium isolated from ocean sediments of Laizhou Bay.</title>
        <authorList>
            <person name="Li Y."/>
        </authorList>
    </citation>
    <scope>NUCLEOTIDE SEQUENCE [LARGE SCALE GENOMIC DNA]</scope>
    <source>
        <strain evidence="2 3">13-12</strain>
    </source>
</reference>
<dbReference type="Pfam" id="PF11959">
    <property type="entry name" value="DUF3473"/>
    <property type="match status" value="1"/>
</dbReference>
<dbReference type="PANTHER" id="PTHR47561:SF1">
    <property type="entry name" value="POLYSACCHARIDE DEACETYLASE FAMILY PROTEIN (AFU_ORTHOLOGUE AFUA_6G05030)"/>
    <property type="match status" value="1"/>
</dbReference>
<dbReference type="InterPro" id="IPR002509">
    <property type="entry name" value="NODB_dom"/>
</dbReference>
<organism evidence="2 3">
    <name type="scientific">Photobacterium proteolyticum</name>
    <dbReference type="NCBI Taxonomy" id="1903952"/>
    <lineage>
        <taxon>Bacteria</taxon>
        <taxon>Pseudomonadati</taxon>
        <taxon>Pseudomonadota</taxon>
        <taxon>Gammaproteobacteria</taxon>
        <taxon>Vibrionales</taxon>
        <taxon>Vibrionaceae</taxon>
        <taxon>Photobacterium</taxon>
    </lineage>
</organism>
<dbReference type="CDD" id="cd10941">
    <property type="entry name" value="CE4_PuuE_HpPgdA_like_2"/>
    <property type="match status" value="1"/>
</dbReference>
<proteinExistence type="predicted"/>
<name>A0A1Q9GLU2_9GAMM</name>
<dbReference type="OrthoDB" id="9784220at2"/>
<dbReference type="AlphaFoldDB" id="A0A1Q9GLU2"/>
<accession>A0A1Q9GLU2</accession>
<dbReference type="NCBIfam" id="TIGR03006">
    <property type="entry name" value="pepcterm_polyde"/>
    <property type="match status" value="1"/>
</dbReference>
<dbReference type="GO" id="GO:0005975">
    <property type="term" value="P:carbohydrate metabolic process"/>
    <property type="evidence" value="ECO:0007669"/>
    <property type="project" value="InterPro"/>
</dbReference>
<dbReference type="PROSITE" id="PS51677">
    <property type="entry name" value="NODB"/>
    <property type="match status" value="1"/>
</dbReference>